<sequence>MGFQHLSDQNMSFLKKIGFNLVSKSNALWVHVLQSKYGWKEQIPETINRSQCSHYGGLFLRYGRYYVKT</sequence>
<protein>
    <submittedName>
        <fullName evidence="1">Uncharacterized protein</fullName>
    </submittedName>
</protein>
<keyword evidence="2" id="KW-1185">Reference proteome</keyword>
<gene>
    <name evidence="1" type="ORF">Goklo_001016</name>
</gene>
<dbReference type="OrthoDB" id="977403at2759"/>
<dbReference type="Proteomes" id="UP000593573">
    <property type="component" value="Unassembled WGS sequence"/>
</dbReference>
<reference evidence="1 2" key="1">
    <citation type="journal article" date="2019" name="Genome Biol. Evol.">
        <title>Insights into the evolution of the New World diploid cottons (Gossypium, subgenus Houzingenia) based on genome sequencing.</title>
        <authorList>
            <person name="Grover C.E."/>
            <person name="Arick M.A. 2nd"/>
            <person name="Thrash A."/>
            <person name="Conover J.L."/>
            <person name="Sanders W.S."/>
            <person name="Peterson D.G."/>
            <person name="Frelichowski J.E."/>
            <person name="Scheffler J.A."/>
            <person name="Scheffler B.E."/>
            <person name="Wendel J.F."/>
        </authorList>
    </citation>
    <scope>NUCLEOTIDE SEQUENCE [LARGE SCALE GENOMIC DNA]</scope>
    <source>
        <strain evidence="1">57</strain>
        <tissue evidence="1">Leaf</tissue>
    </source>
</reference>
<comment type="caution">
    <text evidence="1">The sequence shown here is derived from an EMBL/GenBank/DDBJ whole genome shotgun (WGS) entry which is preliminary data.</text>
</comment>
<dbReference type="AlphaFoldDB" id="A0A7J8VYY7"/>
<dbReference type="EMBL" id="JABFAB010000013">
    <property type="protein sequence ID" value="MBA0668036.1"/>
    <property type="molecule type" value="Genomic_DNA"/>
</dbReference>
<name>A0A7J8VYY7_9ROSI</name>
<evidence type="ECO:0000313" key="2">
    <source>
        <dbReference type="Proteomes" id="UP000593573"/>
    </source>
</evidence>
<organism evidence="1 2">
    <name type="scientific">Gossypium klotzschianum</name>
    <dbReference type="NCBI Taxonomy" id="34286"/>
    <lineage>
        <taxon>Eukaryota</taxon>
        <taxon>Viridiplantae</taxon>
        <taxon>Streptophyta</taxon>
        <taxon>Embryophyta</taxon>
        <taxon>Tracheophyta</taxon>
        <taxon>Spermatophyta</taxon>
        <taxon>Magnoliopsida</taxon>
        <taxon>eudicotyledons</taxon>
        <taxon>Gunneridae</taxon>
        <taxon>Pentapetalae</taxon>
        <taxon>rosids</taxon>
        <taxon>malvids</taxon>
        <taxon>Malvales</taxon>
        <taxon>Malvaceae</taxon>
        <taxon>Malvoideae</taxon>
        <taxon>Gossypium</taxon>
    </lineage>
</organism>
<evidence type="ECO:0000313" key="1">
    <source>
        <dbReference type="EMBL" id="MBA0668036.1"/>
    </source>
</evidence>
<accession>A0A7J8VYY7</accession>
<proteinExistence type="predicted"/>